<feature type="domain" description="Methyltransferase type 11" evidence="1">
    <location>
        <begin position="1"/>
        <end position="68"/>
    </location>
</feature>
<keyword evidence="2" id="KW-0808">Transferase</keyword>
<accession>A0AAW1KI33</accession>
<name>A0AAW1KI33_POPJA</name>
<dbReference type="SUPFAM" id="SSF53335">
    <property type="entry name" value="S-adenosyl-L-methionine-dependent methyltransferases"/>
    <property type="match status" value="1"/>
</dbReference>
<dbReference type="GO" id="GO:0008757">
    <property type="term" value="F:S-adenosylmethionine-dependent methyltransferase activity"/>
    <property type="evidence" value="ECO:0007669"/>
    <property type="project" value="InterPro"/>
</dbReference>
<dbReference type="InterPro" id="IPR013216">
    <property type="entry name" value="Methyltransf_11"/>
</dbReference>
<dbReference type="InterPro" id="IPR029063">
    <property type="entry name" value="SAM-dependent_MTases_sf"/>
</dbReference>
<evidence type="ECO:0000313" key="2">
    <source>
        <dbReference type="EMBL" id="KAK9717695.1"/>
    </source>
</evidence>
<dbReference type="GO" id="GO:0032259">
    <property type="term" value="P:methylation"/>
    <property type="evidence" value="ECO:0007669"/>
    <property type="project" value="UniProtKB-KW"/>
</dbReference>
<dbReference type="Proteomes" id="UP001458880">
    <property type="component" value="Unassembled WGS sequence"/>
</dbReference>
<organism evidence="2 3">
    <name type="scientific">Popillia japonica</name>
    <name type="common">Japanese beetle</name>
    <dbReference type="NCBI Taxonomy" id="7064"/>
    <lineage>
        <taxon>Eukaryota</taxon>
        <taxon>Metazoa</taxon>
        <taxon>Ecdysozoa</taxon>
        <taxon>Arthropoda</taxon>
        <taxon>Hexapoda</taxon>
        <taxon>Insecta</taxon>
        <taxon>Pterygota</taxon>
        <taxon>Neoptera</taxon>
        <taxon>Endopterygota</taxon>
        <taxon>Coleoptera</taxon>
        <taxon>Polyphaga</taxon>
        <taxon>Scarabaeiformia</taxon>
        <taxon>Scarabaeidae</taxon>
        <taxon>Rutelinae</taxon>
        <taxon>Popillia</taxon>
    </lineage>
</organism>
<gene>
    <name evidence="2" type="ORF">QE152_g23624</name>
</gene>
<keyword evidence="3" id="KW-1185">Reference proteome</keyword>
<dbReference type="AlphaFoldDB" id="A0AAW1KI33"/>
<keyword evidence="2" id="KW-0489">Methyltransferase</keyword>
<dbReference type="Gene3D" id="3.40.50.150">
    <property type="entry name" value="Vaccinia Virus protein VP39"/>
    <property type="match status" value="1"/>
</dbReference>
<evidence type="ECO:0000259" key="1">
    <source>
        <dbReference type="Pfam" id="PF08241"/>
    </source>
</evidence>
<sequence>MIQFAKEHNSAEKLDYRTVDIMDSKTTKDMKNQYDHIFATCMDHLIPDTRSFVSTLHALLKPEGQLFIITLPDNFFKRSLDKQFQNEKWIKYKPQQPIYTEYTTNSIQYLTTILQNTGFEVNKCQYDNQFFTTKDLEGFSRALIDMFLQLQLLSADLLEDFSADLVQECKKQCKLIAEPNKYDIPFDVLTWIATKIT</sequence>
<dbReference type="Pfam" id="PF08241">
    <property type="entry name" value="Methyltransf_11"/>
    <property type="match status" value="1"/>
</dbReference>
<proteinExistence type="predicted"/>
<reference evidence="2 3" key="1">
    <citation type="journal article" date="2024" name="BMC Genomics">
        <title>De novo assembly and annotation of Popillia japonica's genome with initial clues to its potential as an invasive pest.</title>
        <authorList>
            <person name="Cucini C."/>
            <person name="Boschi S."/>
            <person name="Funari R."/>
            <person name="Cardaioli E."/>
            <person name="Iannotti N."/>
            <person name="Marturano G."/>
            <person name="Paoli F."/>
            <person name="Bruttini M."/>
            <person name="Carapelli A."/>
            <person name="Frati F."/>
            <person name="Nardi F."/>
        </authorList>
    </citation>
    <scope>NUCLEOTIDE SEQUENCE [LARGE SCALE GENOMIC DNA]</scope>
    <source>
        <strain evidence="2">DMR45628</strain>
    </source>
</reference>
<dbReference type="EMBL" id="JASPKY010000237">
    <property type="protein sequence ID" value="KAK9717695.1"/>
    <property type="molecule type" value="Genomic_DNA"/>
</dbReference>
<evidence type="ECO:0000313" key="3">
    <source>
        <dbReference type="Proteomes" id="UP001458880"/>
    </source>
</evidence>
<protein>
    <submittedName>
        <fullName evidence="2">Methyltransferase domain</fullName>
    </submittedName>
</protein>
<comment type="caution">
    <text evidence="2">The sequence shown here is derived from an EMBL/GenBank/DDBJ whole genome shotgun (WGS) entry which is preliminary data.</text>
</comment>